<feature type="transmembrane region" description="Helical" evidence="5">
    <location>
        <begin position="126"/>
        <end position="148"/>
    </location>
</feature>
<dbReference type="InterPro" id="IPR049453">
    <property type="entry name" value="Memb_transporter_dom"/>
</dbReference>
<gene>
    <name evidence="7" type="ORF">Aco03nite_052150</name>
</gene>
<evidence type="ECO:0000313" key="7">
    <source>
        <dbReference type="EMBL" id="GID56811.1"/>
    </source>
</evidence>
<organism evidence="7 8">
    <name type="scientific">Actinoplanes couchii</name>
    <dbReference type="NCBI Taxonomy" id="403638"/>
    <lineage>
        <taxon>Bacteria</taxon>
        <taxon>Bacillati</taxon>
        <taxon>Actinomycetota</taxon>
        <taxon>Actinomycetes</taxon>
        <taxon>Micromonosporales</taxon>
        <taxon>Micromonosporaceae</taxon>
        <taxon>Actinoplanes</taxon>
    </lineage>
</organism>
<feature type="transmembrane region" description="Helical" evidence="5">
    <location>
        <begin position="207"/>
        <end position="226"/>
    </location>
</feature>
<feature type="transmembrane region" description="Helical" evidence="5">
    <location>
        <begin position="95"/>
        <end position="114"/>
    </location>
</feature>
<evidence type="ECO:0000259" key="6">
    <source>
        <dbReference type="Pfam" id="PF13515"/>
    </source>
</evidence>
<evidence type="ECO:0000256" key="2">
    <source>
        <dbReference type="ARBA" id="ARBA00022692"/>
    </source>
</evidence>
<proteinExistence type="predicted"/>
<feature type="transmembrane region" description="Helical" evidence="5">
    <location>
        <begin position="232"/>
        <end position="249"/>
    </location>
</feature>
<feature type="domain" description="Integral membrane bound transporter" evidence="6">
    <location>
        <begin position="193"/>
        <end position="317"/>
    </location>
</feature>
<comment type="caution">
    <text evidence="7">The sequence shown here is derived from an EMBL/GenBank/DDBJ whole genome shotgun (WGS) entry which is preliminary data.</text>
</comment>
<dbReference type="EMBL" id="BOMG01000063">
    <property type="protein sequence ID" value="GID56811.1"/>
    <property type="molecule type" value="Genomic_DNA"/>
</dbReference>
<evidence type="ECO:0000256" key="1">
    <source>
        <dbReference type="ARBA" id="ARBA00004141"/>
    </source>
</evidence>
<evidence type="ECO:0000313" key="8">
    <source>
        <dbReference type="Proteomes" id="UP000612282"/>
    </source>
</evidence>
<evidence type="ECO:0000256" key="3">
    <source>
        <dbReference type="ARBA" id="ARBA00022989"/>
    </source>
</evidence>
<evidence type="ECO:0000256" key="4">
    <source>
        <dbReference type="ARBA" id="ARBA00023136"/>
    </source>
</evidence>
<name>A0ABQ3XE83_9ACTN</name>
<keyword evidence="4 5" id="KW-0472">Membrane</keyword>
<dbReference type="Proteomes" id="UP000612282">
    <property type="component" value="Unassembled WGS sequence"/>
</dbReference>
<keyword evidence="2 5" id="KW-0812">Transmembrane</keyword>
<keyword evidence="8" id="KW-1185">Reference proteome</keyword>
<dbReference type="RefSeq" id="WP_203798768.1">
    <property type="nucleotide sequence ID" value="NZ_BAAAQE010000108.1"/>
</dbReference>
<protein>
    <submittedName>
        <fullName evidence="7">FUSC family protein</fullName>
    </submittedName>
</protein>
<keyword evidence="3 5" id="KW-1133">Transmembrane helix</keyword>
<feature type="transmembrane region" description="Helical" evidence="5">
    <location>
        <begin position="180"/>
        <end position="200"/>
    </location>
</feature>
<evidence type="ECO:0000256" key="5">
    <source>
        <dbReference type="SAM" id="Phobius"/>
    </source>
</evidence>
<sequence>MTATTLRQMWHVAPHAGAHHPALRMAIAALVPPVLLTMAGQPTWAGWALLGAVTAAYARSDSPRRRLRVQAMVGLVLVLLVIIATVLAAAAVPGIVLVLATAVVAGLATVLADAGRWSPPGALFPVFVFGAASAIPAGFSTVGLLWALSVTASSDFFRTRSARPSPNPPQPSRAVTRTTALHAAICFAGAAVAGSIALTAGLRHPSWAMVAAVVPVVGVSTGAQILRAGHRLVGTLLGVLVAGVLFLHAPGPLEIAVLTAVLLFGAELLIARNYSLALLFITPLTIGMSHPDTPDRLLALMADRALETVIGVVVAVALIAAAHRIRPKLLR</sequence>
<dbReference type="Pfam" id="PF13515">
    <property type="entry name" value="FUSC_2"/>
    <property type="match status" value="1"/>
</dbReference>
<comment type="subcellular location">
    <subcellularLocation>
        <location evidence="1">Membrane</location>
        <topology evidence="1">Multi-pass membrane protein</topology>
    </subcellularLocation>
</comment>
<reference evidence="7 8" key="1">
    <citation type="submission" date="2021-01" db="EMBL/GenBank/DDBJ databases">
        <title>Whole genome shotgun sequence of Actinoplanes couchii NBRC 106145.</title>
        <authorList>
            <person name="Komaki H."/>
            <person name="Tamura T."/>
        </authorList>
    </citation>
    <scope>NUCLEOTIDE SEQUENCE [LARGE SCALE GENOMIC DNA]</scope>
    <source>
        <strain evidence="7 8">NBRC 106145</strain>
    </source>
</reference>
<accession>A0ABQ3XE83</accession>
<feature type="transmembrane region" description="Helical" evidence="5">
    <location>
        <begin position="306"/>
        <end position="325"/>
    </location>
</feature>